<dbReference type="EMBL" id="BMGY01000003">
    <property type="protein sequence ID" value="GGH79987.1"/>
    <property type="molecule type" value="Genomic_DNA"/>
</dbReference>
<reference evidence="3" key="1">
    <citation type="journal article" date="2019" name="Int. J. Syst. Evol. Microbiol.">
        <title>The Global Catalogue of Microorganisms (GCM) 10K type strain sequencing project: providing services to taxonomists for standard genome sequencing and annotation.</title>
        <authorList>
            <consortium name="The Broad Institute Genomics Platform"/>
            <consortium name="The Broad Institute Genome Sequencing Center for Infectious Disease"/>
            <person name="Wu L."/>
            <person name="Ma J."/>
        </authorList>
    </citation>
    <scope>NUCLEOTIDE SEQUENCE [LARGE SCALE GENOMIC DNA]</scope>
    <source>
        <strain evidence="3">CGMCC 1.14966</strain>
    </source>
</reference>
<feature type="transmembrane region" description="Helical" evidence="1">
    <location>
        <begin position="30"/>
        <end position="47"/>
    </location>
</feature>
<keyword evidence="1" id="KW-1133">Transmembrane helix</keyword>
<evidence type="ECO:0000313" key="3">
    <source>
        <dbReference type="Proteomes" id="UP000637774"/>
    </source>
</evidence>
<comment type="caution">
    <text evidence="2">The sequence shown here is derived from an EMBL/GenBank/DDBJ whole genome shotgun (WGS) entry which is preliminary data.</text>
</comment>
<protein>
    <submittedName>
        <fullName evidence="2">Uncharacterized protein</fullName>
    </submittedName>
</protein>
<proteinExistence type="predicted"/>
<keyword evidence="1" id="KW-0472">Membrane</keyword>
<evidence type="ECO:0000256" key="1">
    <source>
        <dbReference type="SAM" id="Phobius"/>
    </source>
</evidence>
<name>A0ABQ1ZXG2_9BACT</name>
<sequence length="68" mass="7641">MHNIFGKVSYICIRINHQAISRFIMKKTTAFSLSSLLLLGGVSYLAAKLAGLDLTFFFTGDDDHHQYC</sequence>
<accession>A0ABQ1ZXG2</accession>
<keyword evidence="1" id="KW-0812">Transmembrane</keyword>
<organism evidence="2 3">
    <name type="scientific">Hymenobacter frigidus</name>
    <dbReference type="NCBI Taxonomy" id="1524095"/>
    <lineage>
        <taxon>Bacteria</taxon>
        <taxon>Pseudomonadati</taxon>
        <taxon>Bacteroidota</taxon>
        <taxon>Cytophagia</taxon>
        <taxon>Cytophagales</taxon>
        <taxon>Hymenobacteraceae</taxon>
        <taxon>Hymenobacter</taxon>
    </lineage>
</organism>
<evidence type="ECO:0000313" key="2">
    <source>
        <dbReference type="EMBL" id="GGH79987.1"/>
    </source>
</evidence>
<keyword evidence="3" id="KW-1185">Reference proteome</keyword>
<gene>
    <name evidence="2" type="ORF">GCM10011495_04530</name>
</gene>
<dbReference type="Proteomes" id="UP000637774">
    <property type="component" value="Unassembled WGS sequence"/>
</dbReference>